<protein>
    <submittedName>
        <fullName evidence="2">Uncharacterized protein</fullName>
    </submittedName>
</protein>
<dbReference type="EMBL" id="BEXJ01000001">
    <property type="protein sequence ID" value="GBA95157.1"/>
    <property type="molecule type" value="Genomic_DNA"/>
</dbReference>
<accession>A0AB33ZTB5</accession>
<gene>
    <name evidence="2" type="ORF">LJCM1025_03690</name>
</gene>
<reference evidence="2 3" key="1">
    <citation type="journal article" date="2018" name="Int. J. Syst. Evol. Microbiol.">
        <title>Lactobacillus paragasseri sp. nov., a sister taxon of Lactobacillus gasseri, based on whole-genome sequence analyses.</title>
        <authorList>
            <person name="Tanizawa Y."/>
            <person name="Tada I."/>
            <person name="Kobayashi H."/>
            <person name="Endo A."/>
            <person name="Maeno S."/>
            <person name="Toyoda A."/>
            <person name="Arita M."/>
            <person name="Nakamura Y."/>
            <person name="Sakamoto M."/>
            <person name="Ohkuma M."/>
            <person name="Tohno M."/>
        </authorList>
    </citation>
    <scope>NUCLEOTIDE SEQUENCE [LARGE SCALE GENOMIC DNA]</scope>
    <source>
        <strain evidence="2 3">JCM 1025</strain>
    </source>
</reference>
<evidence type="ECO:0000256" key="1">
    <source>
        <dbReference type="SAM" id="MobiDB-lite"/>
    </source>
</evidence>
<feature type="region of interest" description="Disordered" evidence="1">
    <location>
        <begin position="39"/>
        <end position="58"/>
    </location>
</feature>
<evidence type="ECO:0000313" key="2">
    <source>
        <dbReference type="EMBL" id="GBA95157.1"/>
    </source>
</evidence>
<name>A0AB33ZTB5_LACGS</name>
<evidence type="ECO:0000313" key="3">
    <source>
        <dbReference type="Proteomes" id="UP000250668"/>
    </source>
</evidence>
<dbReference type="Proteomes" id="UP000250668">
    <property type="component" value="Unassembled WGS sequence"/>
</dbReference>
<proteinExistence type="predicted"/>
<sequence length="58" mass="6581">MELTLNVKAPFLLFSVEMVNSAISKKNVMKYITNFRRELDRNQNGGGGKMGSYQPLSR</sequence>
<dbReference type="AlphaFoldDB" id="A0AB33ZTB5"/>
<organism evidence="2 3">
    <name type="scientific">Lactobacillus gasseri</name>
    <dbReference type="NCBI Taxonomy" id="1596"/>
    <lineage>
        <taxon>Bacteria</taxon>
        <taxon>Bacillati</taxon>
        <taxon>Bacillota</taxon>
        <taxon>Bacilli</taxon>
        <taxon>Lactobacillales</taxon>
        <taxon>Lactobacillaceae</taxon>
        <taxon>Lactobacillus</taxon>
    </lineage>
</organism>
<comment type="caution">
    <text evidence="2">The sequence shown here is derived from an EMBL/GenBank/DDBJ whole genome shotgun (WGS) entry which is preliminary data.</text>
</comment>